<gene>
    <name evidence="2" type="ORF">ACFQ16_04260</name>
</gene>
<dbReference type="Pfam" id="PF10969">
    <property type="entry name" value="DUF2771"/>
    <property type="match status" value="1"/>
</dbReference>
<dbReference type="RefSeq" id="WP_263250769.1">
    <property type="nucleotide sequence ID" value="NZ_BAABLT010000033.1"/>
</dbReference>
<accession>A0ABW3FPK0</accession>
<evidence type="ECO:0000256" key="1">
    <source>
        <dbReference type="SAM" id="SignalP"/>
    </source>
</evidence>
<feature type="signal peptide" evidence="1">
    <location>
        <begin position="1"/>
        <end position="19"/>
    </location>
</feature>
<feature type="chain" id="PRO_5045143129" evidence="1">
    <location>
        <begin position="20"/>
        <end position="158"/>
    </location>
</feature>
<evidence type="ECO:0000313" key="3">
    <source>
        <dbReference type="Proteomes" id="UP001597018"/>
    </source>
</evidence>
<reference evidence="3" key="1">
    <citation type="journal article" date="2019" name="Int. J. Syst. Evol. Microbiol.">
        <title>The Global Catalogue of Microorganisms (GCM) 10K type strain sequencing project: providing services to taxonomists for standard genome sequencing and annotation.</title>
        <authorList>
            <consortium name="The Broad Institute Genomics Platform"/>
            <consortium name="The Broad Institute Genome Sequencing Center for Infectious Disease"/>
            <person name="Wu L."/>
            <person name="Ma J."/>
        </authorList>
    </citation>
    <scope>NUCLEOTIDE SEQUENCE [LARGE SCALE GENOMIC DNA]</scope>
    <source>
        <strain evidence="3">CCUG 56401</strain>
    </source>
</reference>
<comment type="caution">
    <text evidence="2">The sequence shown here is derived from an EMBL/GenBank/DDBJ whole genome shotgun (WGS) entry which is preliminary data.</text>
</comment>
<name>A0ABW3FPK0_9PSEU</name>
<keyword evidence="3" id="KW-1185">Reference proteome</keyword>
<dbReference type="EMBL" id="JBHTIW010000002">
    <property type="protein sequence ID" value="MFD0918950.1"/>
    <property type="molecule type" value="Genomic_DNA"/>
</dbReference>
<sequence>MRRGWKPLLVTAAAGVVLAGCSTPSEPQVTFYSHGHSVTVQPAQYCDPTGQKCSPPPAKPAGELRVPDRQPLQISVPGEVADAPWQVVFLYRGINGQQLDSRSPVFRPGERYAYTLDTPPDGTHLEHVEVQRFSAILTPGTEGGVEFGIGGSWVLDVK</sequence>
<protein>
    <submittedName>
        <fullName evidence="2">DUF2771 domain-containing protein</fullName>
    </submittedName>
</protein>
<proteinExistence type="predicted"/>
<dbReference type="Proteomes" id="UP001597018">
    <property type="component" value="Unassembled WGS sequence"/>
</dbReference>
<keyword evidence="1" id="KW-0732">Signal</keyword>
<dbReference type="PROSITE" id="PS51257">
    <property type="entry name" value="PROKAR_LIPOPROTEIN"/>
    <property type="match status" value="1"/>
</dbReference>
<dbReference type="InterPro" id="IPR024495">
    <property type="entry name" value="DUF2771"/>
</dbReference>
<organism evidence="2 3">
    <name type="scientific">Saccharopolyspora rosea</name>
    <dbReference type="NCBI Taxonomy" id="524884"/>
    <lineage>
        <taxon>Bacteria</taxon>
        <taxon>Bacillati</taxon>
        <taxon>Actinomycetota</taxon>
        <taxon>Actinomycetes</taxon>
        <taxon>Pseudonocardiales</taxon>
        <taxon>Pseudonocardiaceae</taxon>
        <taxon>Saccharopolyspora</taxon>
    </lineage>
</organism>
<evidence type="ECO:0000313" key="2">
    <source>
        <dbReference type="EMBL" id="MFD0918950.1"/>
    </source>
</evidence>